<gene>
    <name evidence="4" type="ORF">BG844_32595</name>
</gene>
<feature type="modified residue" description="4-aspartylphosphate" evidence="2">
    <location>
        <position position="52"/>
    </location>
</feature>
<sequence length="138" mass="15148">MTTLLIAEDTDDLRLVLQRLFTRAGFTVLAAEDGRAALELARRQPPDVVLTDLDMPHLDGLELCQAIRRDPELCDTPVAILSGGIQPGDPRFTEGQVCGVLLKPFSNTELVEAVLHLAETGHHRHHNESSSCPYRLAS</sequence>
<evidence type="ECO:0000256" key="2">
    <source>
        <dbReference type="PROSITE-ProRule" id="PRU00169"/>
    </source>
</evidence>
<evidence type="ECO:0000259" key="3">
    <source>
        <dbReference type="PROSITE" id="PS50110"/>
    </source>
</evidence>
<dbReference type="EMBL" id="MEIA01000480">
    <property type="protein sequence ID" value="OJF10317.1"/>
    <property type="molecule type" value="Genomic_DNA"/>
</dbReference>
<comment type="caution">
    <text evidence="4">The sequence shown here is derived from an EMBL/GenBank/DDBJ whole genome shotgun (WGS) entry which is preliminary data.</text>
</comment>
<accession>A0A1K0FBW4</accession>
<dbReference type="InterPro" id="IPR011006">
    <property type="entry name" value="CheY-like_superfamily"/>
</dbReference>
<name>A0A1K0FBW4_9ACTN</name>
<dbReference type="Pfam" id="PF00072">
    <property type="entry name" value="Response_reg"/>
    <property type="match status" value="1"/>
</dbReference>
<evidence type="ECO:0000313" key="5">
    <source>
        <dbReference type="Proteomes" id="UP000182486"/>
    </source>
</evidence>
<evidence type="ECO:0000313" key="4">
    <source>
        <dbReference type="EMBL" id="OJF10317.1"/>
    </source>
</evidence>
<dbReference type="InterPro" id="IPR050595">
    <property type="entry name" value="Bact_response_regulator"/>
</dbReference>
<dbReference type="InterPro" id="IPR001789">
    <property type="entry name" value="Sig_transdc_resp-reg_receiver"/>
</dbReference>
<keyword evidence="5" id="KW-1185">Reference proteome</keyword>
<keyword evidence="1 2" id="KW-0597">Phosphoprotein</keyword>
<reference evidence="4 5" key="1">
    <citation type="submission" date="2016-09" db="EMBL/GenBank/DDBJ databases">
        <title>Couchioplanes caeruleus draft genome sequence.</title>
        <authorList>
            <person name="Sheehan J."/>
            <person name="Caffrey P."/>
        </authorList>
    </citation>
    <scope>NUCLEOTIDE SEQUENCE [LARGE SCALE GENOMIC DNA]</scope>
    <source>
        <strain evidence="4 5">DSM 43634</strain>
    </source>
</reference>
<dbReference type="Proteomes" id="UP000182486">
    <property type="component" value="Unassembled WGS sequence"/>
</dbReference>
<dbReference type="SMART" id="SM00448">
    <property type="entry name" value="REC"/>
    <property type="match status" value="1"/>
</dbReference>
<organism evidence="4 5">
    <name type="scientific">Couchioplanes caeruleus subsp. caeruleus</name>
    <dbReference type="NCBI Taxonomy" id="56427"/>
    <lineage>
        <taxon>Bacteria</taxon>
        <taxon>Bacillati</taxon>
        <taxon>Actinomycetota</taxon>
        <taxon>Actinomycetes</taxon>
        <taxon>Micromonosporales</taxon>
        <taxon>Micromonosporaceae</taxon>
        <taxon>Couchioplanes</taxon>
    </lineage>
</organism>
<evidence type="ECO:0000256" key="1">
    <source>
        <dbReference type="ARBA" id="ARBA00022553"/>
    </source>
</evidence>
<dbReference type="SUPFAM" id="SSF52172">
    <property type="entry name" value="CheY-like"/>
    <property type="match status" value="1"/>
</dbReference>
<dbReference type="PANTHER" id="PTHR44591:SF20">
    <property type="entry name" value="PROTEIN PILH"/>
    <property type="match status" value="1"/>
</dbReference>
<proteinExistence type="predicted"/>
<feature type="domain" description="Response regulatory" evidence="3">
    <location>
        <begin position="3"/>
        <end position="118"/>
    </location>
</feature>
<dbReference type="PROSITE" id="PS50110">
    <property type="entry name" value="RESPONSE_REGULATORY"/>
    <property type="match status" value="1"/>
</dbReference>
<protein>
    <recommendedName>
        <fullName evidence="3">Response regulatory domain-containing protein</fullName>
    </recommendedName>
</protein>
<dbReference type="RefSeq" id="WP_071809284.1">
    <property type="nucleotide sequence ID" value="NZ_MEIA01000480.1"/>
</dbReference>
<dbReference type="AlphaFoldDB" id="A0A1K0FBW4"/>
<dbReference type="GO" id="GO:0000160">
    <property type="term" value="P:phosphorelay signal transduction system"/>
    <property type="evidence" value="ECO:0007669"/>
    <property type="project" value="InterPro"/>
</dbReference>
<dbReference type="PANTHER" id="PTHR44591">
    <property type="entry name" value="STRESS RESPONSE REGULATOR PROTEIN 1"/>
    <property type="match status" value="1"/>
</dbReference>
<dbReference type="CDD" id="cd17546">
    <property type="entry name" value="REC_hyHK_CKI1_RcsC-like"/>
    <property type="match status" value="1"/>
</dbReference>
<dbReference type="Gene3D" id="3.40.50.2300">
    <property type="match status" value="1"/>
</dbReference>